<accession>A0A550CW40</accession>
<dbReference type="Proteomes" id="UP000320762">
    <property type="component" value="Unassembled WGS sequence"/>
</dbReference>
<proteinExistence type="predicted"/>
<reference evidence="1 2" key="1">
    <citation type="journal article" date="2019" name="New Phytol.">
        <title>Comparative genomics reveals unique wood-decay strategies and fruiting body development in the Schizophyllaceae.</title>
        <authorList>
            <person name="Almasi E."/>
            <person name="Sahu N."/>
            <person name="Krizsan K."/>
            <person name="Balint B."/>
            <person name="Kovacs G.M."/>
            <person name="Kiss B."/>
            <person name="Cseklye J."/>
            <person name="Drula E."/>
            <person name="Henrissat B."/>
            <person name="Nagy I."/>
            <person name="Chovatia M."/>
            <person name="Adam C."/>
            <person name="LaButti K."/>
            <person name="Lipzen A."/>
            <person name="Riley R."/>
            <person name="Grigoriev I.V."/>
            <person name="Nagy L.G."/>
        </authorList>
    </citation>
    <scope>NUCLEOTIDE SEQUENCE [LARGE SCALE GENOMIC DNA]</scope>
    <source>
        <strain evidence="1 2">NL-1724</strain>
    </source>
</reference>
<name>A0A550CW40_9AGAR</name>
<evidence type="ECO:0000313" key="1">
    <source>
        <dbReference type="EMBL" id="TRM69010.1"/>
    </source>
</evidence>
<sequence>MSSLSLDTSVPAPAHSSDVLFHTGAIATDSSDAPSSRREWQMCPRSGHQVLGYPVTKAMTSKACQRFCPLPDNPSAAEVNGHVHSMVNAVPWILSEKFSAVPDRRVALVYKDSARMELENVVILAKY</sequence>
<protein>
    <submittedName>
        <fullName evidence="1">Uncharacterized protein</fullName>
    </submittedName>
</protein>
<dbReference type="EMBL" id="VDMD01000001">
    <property type="protein sequence ID" value="TRM69010.1"/>
    <property type="molecule type" value="Genomic_DNA"/>
</dbReference>
<dbReference type="AlphaFoldDB" id="A0A550CW40"/>
<comment type="caution">
    <text evidence="1">The sequence shown here is derived from an EMBL/GenBank/DDBJ whole genome shotgun (WGS) entry which is preliminary data.</text>
</comment>
<keyword evidence="2" id="KW-1185">Reference proteome</keyword>
<organism evidence="1 2">
    <name type="scientific">Schizophyllum amplum</name>
    <dbReference type="NCBI Taxonomy" id="97359"/>
    <lineage>
        <taxon>Eukaryota</taxon>
        <taxon>Fungi</taxon>
        <taxon>Dikarya</taxon>
        <taxon>Basidiomycota</taxon>
        <taxon>Agaricomycotina</taxon>
        <taxon>Agaricomycetes</taxon>
        <taxon>Agaricomycetidae</taxon>
        <taxon>Agaricales</taxon>
        <taxon>Schizophyllaceae</taxon>
        <taxon>Schizophyllum</taxon>
    </lineage>
</organism>
<gene>
    <name evidence="1" type="ORF">BD626DRAFT_472632</name>
</gene>
<evidence type="ECO:0000313" key="2">
    <source>
        <dbReference type="Proteomes" id="UP000320762"/>
    </source>
</evidence>